<dbReference type="Gene3D" id="3.40.50.1820">
    <property type="entry name" value="alpha/beta hydrolase"/>
    <property type="match status" value="1"/>
</dbReference>
<gene>
    <name evidence="3" type="ORF">VB264_09465</name>
</gene>
<dbReference type="SUPFAM" id="SSF53474">
    <property type="entry name" value="alpha/beta-Hydrolases"/>
    <property type="match status" value="1"/>
</dbReference>
<comment type="caution">
    <text evidence="3">The sequence shown here is derived from an EMBL/GenBank/DDBJ whole genome shotgun (WGS) entry which is preliminary data.</text>
</comment>
<dbReference type="PANTHER" id="PTHR46623">
    <property type="entry name" value="CARBOXYMETHYLENEBUTENOLIDASE-RELATED"/>
    <property type="match status" value="1"/>
</dbReference>
<dbReference type="GO" id="GO:0016787">
    <property type="term" value="F:hydrolase activity"/>
    <property type="evidence" value="ECO:0007669"/>
    <property type="project" value="UniProtKB-KW"/>
</dbReference>
<evidence type="ECO:0000259" key="2">
    <source>
        <dbReference type="Pfam" id="PF01738"/>
    </source>
</evidence>
<dbReference type="RefSeq" id="WP_323248797.1">
    <property type="nucleotide sequence ID" value="NZ_JAYFUL010000012.1"/>
</dbReference>
<reference evidence="3 4" key="1">
    <citation type="submission" date="2023-12" db="EMBL/GenBank/DDBJ databases">
        <title>Novel species of the genus Arcicella isolated from rivers.</title>
        <authorList>
            <person name="Lu H."/>
        </authorList>
    </citation>
    <scope>NUCLEOTIDE SEQUENCE [LARGE SCALE GENOMIC DNA]</scope>
    <source>
        <strain evidence="3 4">LMG 21963</strain>
    </source>
</reference>
<protein>
    <submittedName>
        <fullName evidence="3">Dienelactone hydrolase family protein</fullName>
    </submittedName>
</protein>
<dbReference type="Pfam" id="PF01738">
    <property type="entry name" value="DLH"/>
    <property type="match status" value="1"/>
</dbReference>
<keyword evidence="4" id="KW-1185">Reference proteome</keyword>
<dbReference type="EMBL" id="JAYFUL010000012">
    <property type="protein sequence ID" value="MEA5258011.1"/>
    <property type="molecule type" value="Genomic_DNA"/>
</dbReference>
<dbReference type="PANTHER" id="PTHR46623:SF6">
    <property type="entry name" value="ALPHA_BETA-HYDROLASES SUPERFAMILY PROTEIN"/>
    <property type="match status" value="1"/>
</dbReference>
<dbReference type="Proteomes" id="UP001304671">
    <property type="component" value="Unassembled WGS sequence"/>
</dbReference>
<proteinExistence type="predicted"/>
<keyword evidence="1" id="KW-0732">Signal</keyword>
<evidence type="ECO:0000313" key="4">
    <source>
        <dbReference type="Proteomes" id="UP001304671"/>
    </source>
</evidence>
<keyword evidence="3" id="KW-0378">Hydrolase</keyword>
<sequence length="277" mass="30434">MKKLFFTLALSMLTYMGFSQSCCSLAKDDMQLMASTKEFQAAHLSPLPYTHVSMVGGKMIEFKTPDGKTANAYIIKAVKPSNKYLFVYQEWWGLNDYIKKQAEVFYGDLKDVTVIAIDMYDGKIATDPKDAGALMAGADPARLQSIMKGALAFVGPKAKIASVGWCFGGGLSLQSAIIEGKQAVGCVMYYGMPEKNVEKLKTLQCDVLGLFAGREQWISKAVVEQFEKDMATAGKAIKVKSFDAEHAFANPSNPKFDREASEEAYSLAINYLKGKLK</sequence>
<evidence type="ECO:0000256" key="1">
    <source>
        <dbReference type="SAM" id="SignalP"/>
    </source>
</evidence>
<feature type="signal peptide" evidence="1">
    <location>
        <begin position="1"/>
        <end position="26"/>
    </location>
</feature>
<evidence type="ECO:0000313" key="3">
    <source>
        <dbReference type="EMBL" id="MEA5258011.1"/>
    </source>
</evidence>
<dbReference type="InterPro" id="IPR002925">
    <property type="entry name" value="Dienelactn_hydro"/>
</dbReference>
<dbReference type="InterPro" id="IPR051049">
    <property type="entry name" value="Dienelactone_hydrolase-like"/>
</dbReference>
<feature type="chain" id="PRO_5046747486" evidence="1">
    <location>
        <begin position="27"/>
        <end position="277"/>
    </location>
</feature>
<accession>A0ABU5QLR7</accession>
<dbReference type="PROSITE" id="PS51257">
    <property type="entry name" value="PROKAR_LIPOPROTEIN"/>
    <property type="match status" value="1"/>
</dbReference>
<name>A0ABU5QLR7_9BACT</name>
<organism evidence="3 4">
    <name type="scientific">Arcicella aquatica</name>
    <dbReference type="NCBI Taxonomy" id="217141"/>
    <lineage>
        <taxon>Bacteria</taxon>
        <taxon>Pseudomonadati</taxon>
        <taxon>Bacteroidota</taxon>
        <taxon>Cytophagia</taxon>
        <taxon>Cytophagales</taxon>
        <taxon>Flectobacillaceae</taxon>
        <taxon>Arcicella</taxon>
    </lineage>
</organism>
<dbReference type="InterPro" id="IPR029058">
    <property type="entry name" value="AB_hydrolase_fold"/>
</dbReference>
<feature type="domain" description="Dienelactone hydrolase" evidence="2">
    <location>
        <begin position="72"/>
        <end position="273"/>
    </location>
</feature>